<dbReference type="GO" id="GO:0016829">
    <property type="term" value="F:lyase activity"/>
    <property type="evidence" value="ECO:0007669"/>
    <property type="project" value="UniProtKB-KW"/>
</dbReference>
<reference evidence="1 2" key="1">
    <citation type="submission" date="2017-05" db="EMBL/GenBank/DDBJ databases">
        <authorList>
            <person name="Varghese N."/>
            <person name="Submissions S."/>
        </authorList>
    </citation>
    <scope>NUCLEOTIDE SEQUENCE [LARGE SCALE GENOMIC DNA]</scope>
    <source>
        <strain evidence="1 2">DSM 15360</strain>
    </source>
</reference>
<dbReference type="Gene3D" id="2.160.20.10">
    <property type="entry name" value="Single-stranded right-handed beta-helix, Pectin lyase-like"/>
    <property type="match status" value="2"/>
</dbReference>
<keyword evidence="1" id="KW-0456">Lyase</keyword>
<gene>
    <name evidence="1" type="ORF">SAMN06265367_10536</name>
</gene>
<dbReference type="EMBL" id="FXUA01000005">
    <property type="protein sequence ID" value="SMP27199.1"/>
    <property type="molecule type" value="Genomic_DNA"/>
</dbReference>
<protein>
    <submittedName>
        <fullName evidence="1">Poly(Beta-D-mannuronate) lyase</fullName>
    </submittedName>
</protein>
<sequence>MTKSIHNLNYYLSWALICLLPMGCQSKQSHSVVKNKTEYDSAVKSLKPGDTLFLANGVWKDVELVFEGKGTADSLIVLLAETPGEVFIVGKSNLSIAGEYLVVKGLVFRNGYTPSGEVISFRKDSKNLAFNSRITECVIDNFNNPDRNAQDSWVMMYGQNNRFDHNHIEGKRNQGVTMAVRLNSEDSQENLHSIDHNYFGPRPILGSNGGETLRVGTSQYSLSNSNTLIENNYFDKCNGETEIISIKSGGNIIRGNVFFESKGSLTLRHGNGNIVERNIFLGNGQPETGGIRVINADHKIENNYMQDLTGDKFRAGITVMNGVPNSSINRYHQVKNVQINNNTFVNVAHIELAVGSDEERSAIPMNSHFTNNLIFNENQTDNFKAYDDISGISFAGNVSNFSSRLIPNGLSNQSLKFQKAENGLMYTSDASNSIGAPADLVVIQKSETGTSWYPKVSKEIVFSTGKTIPVTPGLNTIADALENAETGDILDLAAGSYQQSKVLEVSFPLTVKGGSDSEISFEGTHLFEIYDGGALRLEGIKVNGKNSADAAGNAVVRLNRSGTLKNYKLEVSHSEFVDMTVNHSFNFLEASKGSFADTVLIRDSKFENFTGSILTLNKETDDLGKYNAEYVILEGNSFSNIGGKVVDMYRGGTDESTFGPYLIASNNQLTTVGKNSRNQDGASLVIHGAQWVLVTGNSFTSSSPIKLVETVGTPMLKFSDNDFDMPSLFTHAIK</sequence>
<proteinExistence type="predicted"/>
<keyword evidence="2" id="KW-1185">Reference proteome</keyword>
<evidence type="ECO:0000313" key="2">
    <source>
        <dbReference type="Proteomes" id="UP001157915"/>
    </source>
</evidence>
<name>A0ABY1P665_9BACT</name>
<dbReference type="RefSeq" id="WP_283413499.1">
    <property type="nucleotide sequence ID" value="NZ_FXUA01000005.1"/>
</dbReference>
<dbReference type="InterPro" id="IPR006626">
    <property type="entry name" value="PbH1"/>
</dbReference>
<evidence type="ECO:0000313" key="1">
    <source>
        <dbReference type="EMBL" id="SMP27199.1"/>
    </source>
</evidence>
<comment type="caution">
    <text evidence="1">The sequence shown here is derived from an EMBL/GenBank/DDBJ whole genome shotgun (WGS) entry which is preliminary data.</text>
</comment>
<dbReference type="Proteomes" id="UP001157915">
    <property type="component" value="Unassembled WGS sequence"/>
</dbReference>
<dbReference type="Pfam" id="PF14592">
    <property type="entry name" value="Chondroitinas_B"/>
    <property type="match status" value="1"/>
</dbReference>
<dbReference type="InterPro" id="IPR039513">
    <property type="entry name" value="PL-6"/>
</dbReference>
<dbReference type="SMART" id="SM00710">
    <property type="entry name" value="PbH1"/>
    <property type="match status" value="7"/>
</dbReference>
<organism evidence="1 2">
    <name type="scientific">Algoriphagus winogradskyi</name>
    <dbReference type="NCBI Taxonomy" id="237017"/>
    <lineage>
        <taxon>Bacteria</taxon>
        <taxon>Pseudomonadati</taxon>
        <taxon>Bacteroidota</taxon>
        <taxon>Cytophagia</taxon>
        <taxon>Cytophagales</taxon>
        <taxon>Cyclobacteriaceae</taxon>
        <taxon>Algoriphagus</taxon>
    </lineage>
</organism>
<dbReference type="SUPFAM" id="SSF51126">
    <property type="entry name" value="Pectin lyase-like"/>
    <property type="match status" value="2"/>
</dbReference>
<dbReference type="CDD" id="cd14251">
    <property type="entry name" value="PL-6"/>
    <property type="match status" value="1"/>
</dbReference>
<dbReference type="InterPro" id="IPR011050">
    <property type="entry name" value="Pectin_lyase_fold/virulence"/>
</dbReference>
<dbReference type="InterPro" id="IPR012334">
    <property type="entry name" value="Pectin_lyas_fold"/>
</dbReference>
<accession>A0ABY1P665</accession>